<accession>A0A5J4L772</accession>
<keyword evidence="2" id="KW-1185">Reference proteome</keyword>
<comment type="caution">
    <text evidence="1">The sequence shown here is derived from an EMBL/GenBank/DDBJ whole genome shotgun (WGS) entry which is preliminary data.</text>
</comment>
<evidence type="ECO:0000313" key="1">
    <source>
        <dbReference type="EMBL" id="GES28032.1"/>
    </source>
</evidence>
<proteinExistence type="predicted"/>
<reference evidence="1 2" key="1">
    <citation type="submission" date="2019-10" db="EMBL/GenBank/DDBJ databases">
        <title>Whole genome shotgun sequence of Streptomyces angustmyceticus NBRC 3934.</title>
        <authorList>
            <person name="Hosoyama A."/>
            <person name="Ichikawa N."/>
            <person name="Kimura A."/>
            <person name="Kitahashi Y."/>
            <person name="Komaki H."/>
            <person name="Uohara A."/>
        </authorList>
    </citation>
    <scope>NUCLEOTIDE SEQUENCE [LARGE SCALE GENOMIC DNA]</scope>
    <source>
        <strain evidence="1 2">NBRC 3934</strain>
    </source>
</reference>
<name>A0A5J4L772_9ACTN</name>
<evidence type="ECO:0000313" key="2">
    <source>
        <dbReference type="Proteomes" id="UP000325598"/>
    </source>
</evidence>
<dbReference type="Proteomes" id="UP000325598">
    <property type="component" value="Unassembled WGS sequence"/>
</dbReference>
<organism evidence="1 2">
    <name type="scientific">Streptomyces angustmyceticus</name>
    <dbReference type="NCBI Taxonomy" id="285578"/>
    <lineage>
        <taxon>Bacteria</taxon>
        <taxon>Bacillati</taxon>
        <taxon>Actinomycetota</taxon>
        <taxon>Actinomycetes</taxon>
        <taxon>Kitasatosporales</taxon>
        <taxon>Streptomycetaceae</taxon>
        <taxon>Streptomyces</taxon>
    </lineage>
</organism>
<sequence>MAASAPQGGEISLWVHGIPGRWGREGACVSGGAAALPALLYPAPPAGRRVPRPRVGGAGDMRRHGAQVVAAVTTSGFTEPAAN</sequence>
<dbReference type="AlphaFoldDB" id="A0A5J4L772"/>
<gene>
    <name evidence="1" type="ORF">San01_05190</name>
</gene>
<dbReference type="EMBL" id="BLAG01000004">
    <property type="protein sequence ID" value="GES28032.1"/>
    <property type="molecule type" value="Genomic_DNA"/>
</dbReference>
<protein>
    <submittedName>
        <fullName evidence="1">Uncharacterized protein</fullName>
    </submittedName>
</protein>